<accession>A0A8X6URH5</accession>
<sequence>MPPVCRCQIEAHEIHRGKGLEIRLSLALAMSTIQVTVRISSAKLSKGTTDSGTTYLHLRNLGMELKGREIFSSPMHS</sequence>
<dbReference type="Proteomes" id="UP000887159">
    <property type="component" value="Unassembled WGS sequence"/>
</dbReference>
<name>A0A8X6URH5_TRICX</name>
<proteinExistence type="predicted"/>
<evidence type="ECO:0000313" key="1">
    <source>
        <dbReference type="EMBL" id="GFX89611.1"/>
    </source>
</evidence>
<dbReference type="EMBL" id="BMAU01021073">
    <property type="protein sequence ID" value="GFX89611.1"/>
    <property type="molecule type" value="Genomic_DNA"/>
</dbReference>
<evidence type="ECO:0000313" key="2">
    <source>
        <dbReference type="Proteomes" id="UP000887159"/>
    </source>
</evidence>
<reference evidence="1" key="1">
    <citation type="submission" date="2020-08" db="EMBL/GenBank/DDBJ databases">
        <title>Multicomponent nature underlies the extraordinary mechanical properties of spider dragline silk.</title>
        <authorList>
            <person name="Kono N."/>
            <person name="Nakamura H."/>
            <person name="Mori M."/>
            <person name="Yoshida Y."/>
            <person name="Ohtoshi R."/>
            <person name="Malay A.D."/>
            <person name="Moran D.A.P."/>
            <person name="Tomita M."/>
            <person name="Numata K."/>
            <person name="Arakawa K."/>
        </authorList>
    </citation>
    <scope>NUCLEOTIDE SEQUENCE</scope>
</reference>
<comment type="caution">
    <text evidence="1">The sequence shown here is derived from an EMBL/GenBank/DDBJ whole genome shotgun (WGS) entry which is preliminary data.</text>
</comment>
<protein>
    <submittedName>
        <fullName evidence="1">Uncharacterized protein</fullName>
    </submittedName>
</protein>
<dbReference type="AlphaFoldDB" id="A0A8X6URH5"/>
<gene>
    <name evidence="1" type="ORF">TNCV_73041</name>
</gene>
<organism evidence="1 2">
    <name type="scientific">Trichonephila clavipes</name>
    <name type="common">Golden silk orbweaver</name>
    <name type="synonym">Nephila clavipes</name>
    <dbReference type="NCBI Taxonomy" id="2585209"/>
    <lineage>
        <taxon>Eukaryota</taxon>
        <taxon>Metazoa</taxon>
        <taxon>Ecdysozoa</taxon>
        <taxon>Arthropoda</taxon>
        <taxon>Chelicerata</taxon>
        <taxon>Arachnida</taxon>
        <taxon>Araneae</taxon>
        <taxon>Araneomorphae</taxon>
        <taxon>Entelegynae</taxon>
        <taxon>Araneoidea</taxon>
        <taxon>Nephilidae</taxon>
        <taxon>Trichonephila</taxon>
    </lineage>
</organism>
<keyword evidence="2" id="KW-1185">Reference proteome</keyword>